<comment type="caution">
    <text evidence="5">The sequence shown here is derived from an EMBL/GenBank/DDBJ whole genome shotgun (WGS) entry which is preliminary data.</text>
</comment>
<evidence type="ECO:0000256" key="2">
    <source>
        <dbReference type="ARBA" id="ARBA00022747"/>
    </source>
</evidence>
<keyword evidence="5" id="KW-0378">Hydrolase</keyword>
<dbReference type="Proteomes" id="UP001149822">
    <property type="component" value="Unassembled WGS sequence"/>
</dbReference>
<keyword evidence="3" id="KW-0238">DNA-binding</keyword>
<dbReference type="Pfam" id="PF01420">
    <property type="entry name" value="Methylase_S"/>
    <property type="match status" value="1"/>
</dbReference>
<organism evidence="5 6">
    <name type="scientific">Paracoccus benzoatiresistens</name>
    <dbReference type="NCBI Taxonomy" id="2997341"/>
    <lineage>
        <taxon>Bacteria</taxon>
        <taxon>Pseudomonadati</taxon>
        <taxon>Pseudomonadota</taxon>
        <taxon>Alphaproteobacteria</taxon>
        <taxon>Rhodobacterales</taxon>
        <taxon>Paracoccaceae</taxon>
        <taxon>Paracoccus</taxon>
    </lineage>
</organism>
<proteinExistence type="inferred from homology"/>
<keyword evidence="2" id="KW-0680">Restriction system</keyword>
<evidence type="ECO:0000256" key="3">
    <source>
        <dbReference type="ARBA" id="ARBA00023125"/>
    </source>
</evidence>
<comment type="similarity">
    <text evidence="1">Belongs to the type-I restriction system S methylase family.</text>
</comment>
<dbReference type="RefSeq" id="WP_268943970.1">
    <property type="nucleotide sequence ID" value="NZ_JAPTYD010000055.1"/>
</dbReference>
<dbReference type="InterPro" id="IPR044946">
    <property type="entry name" value="Restrct_endonuc_typeI_TRD_sf"/>
</dbReference>
<dbReference type="SUPFAM" id="SSF116734">
    <property type="entry name" value="DNA methylase specificity domain"/>
    <property type="match status" value="2"/>
</dbReference>
<dbReference type="InterPro" id="IPR051212">
    <property type="entry name" value="Type-I_RE_S_subunit"/>
</dbReference>
<evidence type="ECO:0000256" key="1">
    <source>
        <dbReference type="ARBA" id="ARBA00010923"/>
    </source>
</evidence>
<reference evidence="5" key="1">
    <citation type="submission" date="2022-12" db="EMBL/GenBank/DDBJ databases">
        <title>Paracoccus sp. EF6 isolated from a lake water.</title>
        <authorList>
            <person name="Liu H."/>
        </authorList>
    </citation>
    <scope>NUCLEOTIDE SEQUENCE</scope>
    <source>
        <strain evidence="5">EF6</strain>
    </source>
</reference>
<sequence length="442" mass="49994">MTRRYPAYRDSGVEWLGEVPEGWKVSRFRHLFRESSEKIDTEVVGVMLSVSGYRGIEIKEYDDENRRRLDEDLVGYRIVRPGQLVVNTMWLNYAGLGVSEYEGHVSPAYRAYDFVPEVERRYFHHLLRSDLYVKGYTRLLTGIRPNSLQMGRDDLMDFPVLVPPQSDQTAIATFLDRETAKIDALVDEQRRLIVLLCEKRQAVISHAVTKGLNPEAPLKPSGVDWLGDVPEGWEVTPLKHMCSHVVDCLHTTPTYDGVLLYPAIRTADVERGCLKLNQARLVSEEVYLERIQRLRPQENDIVYSREGERLGLAALVPSGVDLCLGQRMMMFRVRDGLDPTFVMWALNSDSIYEQVVERNLGSTSPHVNIGDVVNFRLAIPSLSEQRAISSFVTTQTEKIDATIATSQSAIALLQERRAVLISAATTGKIDVRRLATTEVEAA</sequence>
<protein>
    <submittedName>
        <fullName evidence="5">Restriction endonuclease subunit S</fullName>
    </submittedName>
</protein>
<keyword evidence="5" id="KW-0540">Nuclease</keyword>
<gene>
    <name evidence="5" type="ORF">OU682_19950</name>
</gene>
<dbReference type="PANTHER" id="PTHR43140">
    <property type="entry name" value="TYPE-1 RESTRICTION ENZYME ECOKI SPECIFICITY PROTEIN"/>
    <property type="match status" value="1"/>
</dbReference>
<dbReference type="PANTHER" id="PTHR43140:SF1">
    <property type="entry name" value="TYPE I RESTRICTION ENZYME ECOKI SPECIFICITY SUBUNIT"/>
    <property type="match status" value="1"/>
</dbReference>
<evidence type="ECO:0000313" key="6">
    <source>
        <dbReference type="Proteomes" id="UP001149822"/>
    </source>
</evidence>
<keyword evidence="5" id="KW-0255">Endonuclease</keyword>
<dbReference type="InterPro" id="IPR000055">
    <property type="entry name" value="Restrct_endonuc_typeI_TRD"/>
</dbReference>
<keyword evidence="6" id="KW-1185">Reference proteome</keyword>
<dbReference type="Gene3D" id="3.90.220.20">
    <property type="entry name" value="DNA methylase specificity domains"/>
    <property type="match status" value="2"/>
</dbReference>
<name>A0ABT4J9R1_9RHOB</name>
<dbReference type="EMBL" id="JAPTYD010000055">
    <property type="protein sequence ID" value="MCZ0963873.1"/>
    <property type="molecule type" value="Genomic_DNA"/>
</dbReference>
<accession>A0ABT4J9R1</accession>
<dbReference type="GO" id="GO:0004519">
    <property type="term" value="F:endonuclease activity"/>
    <property type="evidence" value="ECO:0007669"/>
    <property type="project" value="UniProtKB-KW"/>
</dbReference>
<feature type="domain" description="Type I restriction modification DNA specificity" evidence="4">
    <location>
        <begin position="257"/>
        <end position="400"/>
    </location>
</feature>
<evidence type="ECO:0000313" key="5">
    <source>
        <dbReference type="EMBL" id="MCZ0963873.1"/>
    </source>
</evidence>
<evidence type="ECO:0000259" key="4">
    <source>
        <dbReference type="Pfam" id="PF01420"/>
    </source>
</evidence>